<dbReference type="Proteomes" id="UP001612915">
    <property type="component" value="Unassembled WGS sequence"/>
</dbReference>
<keyword evidence="3" id="KW-1185">Reference proteome</keyword>
<evidence type="ECO:0000313" key="3">
    <source>
        <dbReference type="Proteomes" id="UP001612915"/>
    </source>
</evidence>
<evidence type="ECO:0000256" key="1">
    <source>
        <dbReference type="SAM" id="Phobius"/>
    </source>
</evidence>
<keyword evidence="1" id="KW-1133">Transmembrane helix</keyword>
<feature type="transmembrane region" description="Helical" evidence="1">
    <location>
        <begin position="284"/>
        <end position="306"/>
    </location>
</feature>
<accession>A0ABW8ALH9</accession>
<name>A0ABW8ALH9_9ACTN</name>
<keyword evidence="1" id="KW-0812">Transmembrane</keyword>
<keyword evidence="1" id="KW-0472">Membrane</keyword>
<comment type="caution">
    <text evidence="2">The sequence shown here is derived from an EMBL/GenBank/DDBJ whole genome shotgun (WGS) entry which is preliminary data.</text>
</comment>
<dbReference type="RefSeq" id="WP_398278429.1">
    <property type="nucleotide sequence ID" value="NZ_JBITLV010000002.1"/>
</dbReference>
<sequence>MDVPQRARAAVRPGELAAVHTWLHLADALDLVELTLALADLLNTLDPEWEPAPDLRPRALLLAGRPGAAAEALPSGGFPDAGPLSYEACLQAAVFAALGDDEAYRLLQAAVRETTDAGPAPVHLMYLAATAATSRGDHAVADPLWVQIAELEPFVTDYAAARFVAARVAARTGPGRDRATLLRALARRLDHLVPANSDPEPVLSVVRLLRERGDDAGAALFLLAAYRRVPVPSTPLRDLIAELGPPMPGRHRWRSGWPRMDGPDRAARQWISARDVPRARARSWSLPLLGAGVGLYLGLLGMTGYLQHFDGVPVWRQALTWVLGLAVAPALGWLSVRRLVRVWPGLLTRRLAPGPVTSAPEPPALADLAGCQCLSVRALRGLGGDRYAAEHLVAADSGLPVGRLAHPVRVLACPNTGILWLAVDSVTGATMHLLRGVTP</sequence>
<organism evidence="2 3">
    <name type="scientific">Spongisporangium articulatum</name>
    <dbReference type="NCBI Taxonomy" id="3362603"/>
    <lineage>
        <taxon>Bacteria</taxon>
        <taxon>Bacillati</taxon>
        <taxon>Actinomycetota</taxon>
        <taxon>Actinomycetes</taxon>
        <taxon>Kineosporiales</taxon>
        <taxon>Kineosporiaceae</taxon>
        <taxon>Spongisporangium</taxon>
    </lineage>
</organism>
<protein>
    <submittedName>
        <fullName evidence="2">Uncharacterized protein</fullName>
    </submittedName>
</protein>
<feature type="transmembrane region" description="Helical" evidence="1">
    <location>
        <begin position="318"/>
        <end position="340"/>
    </location>
</feature>
<dbReference type="EMBL" id="JBITLV010000002">
    <property type="protein sequence ID" value="MFI7587225.1"/>
    <property type="molecule type" value="Genomic_DNA"/>
</dbReference>
<evidence type="ECO:0000313" key="2">
    <source>
        <dbReference type="EMBL" id="MFI7587225.1"/>
    </source>
</evidence>
<gene>
    <name evidence="2" type="ORF">ACIB24_09145</name>
</gene>
<proteinExistence type="predicted"/>
<reference evidence="2 3" key="1">
    <citation type="submission" date="2024-10" db="EMBL/GenBank/DDBJ databases">
        <title>The Natural Products Discovery Center: Release of the First 8490 Sequenced Strains for Exploring Actinobacteria Biosynthetic Diversity.</title>
        <authorList>
            <person name="Kalkreuter E."/>
            <person name="Kautsar S.A."/>
            <person name="Yang D."/>
            <person name="Bader C.D."/>
            <person name="Teijaro C.N."/>
            <person name="Fluegel L."/>
            <person name="Davis C.M."/>
            <person name="Simpson J.R."/>
            <person name="Lauterbach L."/>
            <person name="Steele A.D."/>
            <person name="Gui C."/>
            <person name="Meng S."/>
            <person name="Li G."/>
            <person name="Viehrig K."/>
            <person name="Ye F."/>
            <person name="Su P."/>
            <person name="Kiefer A.F."/>
            <person name="Nichols A."/>
            <person name="Cepeda A.J."/>
            <person name="Yan W."/>
            <person name="Fan B."/>
            <person name="Jiang Y."/>
            <person name="Adhikari A."/>
            <person name="Zheng C.-J."/>
            <person name="Schuster L."/>
            <person name="Cowan T.M."/>
            <person name="Smanski M.J."/>
            <person name="Chevrette M.G."/>
            <person name="De Carvalho L.P.S."/>
            <person name="Shen B."/>
        </authorList>
    </citation>
    <scope>NUCLEOTIDE SEQUENCE [LARGE SCALE GENOMIC DNA]</scope>
    <source>
        <strain evidence="2 3">NPDC049639</strain>
    </source>
</reference>